<feature type="region of interest" description="Disordered" evidence="1">
    <location>
        <begin position="38"/>
        <end position="60"/>
    </location>
</feature>
<protein>
    <submittedName>
        <fullName evidence="2">Uncharacterized protein</fullName>
    </submittedName>
</protein>
<organism evidence="2 3">
    <name type="scientific">Linum tenue</name>
    <dbReference type="NCBI Taxonomy" id="586396"/>
    <lineage>
        <taxon>Eukaryota</taxon>
        <taxon>Viridiplantae</taxon>
        <taxon>Streptophyta</taxon>
        <taxon>Embryophyta</taxon>
        <taxon>Tracheophyta</taxon>
        <taxon>Spermatophyta</taxon>
        <taxon>Magnoliopsida</taxon>
        <taxon>eudicotyledons</taxon>
        <taxon>Gunneridae</taxon>
        <taxon>Pentapetalae</taxon>
        <taxon>rosids</taxon>
        <taxon>fabids</taxon>
        <taxon>Malpighiales</taxon>
        <taxon>Linaceae</taxon>
        <taxon>Linum</taxon>
    </lineage>
</organism>
<gene>
    <name evidence="2" type="ORF">LITE_LOCUS44398</name>
</gene>
<dbReference type="EMBL" id="CAMGYJ010000010">
    <property type="protein sequence ID" value="CAI0547522.1"/>
    <property type="molecule type" value="Genomic_DNA"/>
</dbReference>
<evidence type="ECO:0000256" key="1">
    <source>
        <dbReference type="SAM" id="MobiDB-lite"/>
    </source>
</evidence>
<keyword evidence="3" id="KW-1185">Reference proteome</keyword>
<evidence type="ECO:0000313" key="2">
    <source>
        <dbReference type="EMBL" id="CAI0547522.1"/>
    </source>
</evidence>
<sequence>MRKRPQICSRWKQSVAATPPSISSPYVSVPSQLSCSLSSSITKRERGGMNRSKVDMGRDT</sequence>
<feature type="compositionally biased region" description="Basic and acidic residues" evidence="1">
    <location>
        <begin position="42"/>
        <end position="60"/>
    </location>
</feature>
<evidence type="ECO:0000313" key="3">
    <source>
        <dbReference type="Proteomes" id="UP001154282"/>
    </source>
</evidence>
<proteinExistence type="predicted"/>
<dbReference type="Proteomes" id="UP001154282">
    <property type="component" value="Unassembled WGS sequence"/>
</dbReference>
<dbReference type="AlphaFoldDB" id="A0AAV0QTB0"/>
<name>A0AAV0QTB0_9ROSI</name>
<reference evidence="2" key="1">
    <citation type="submission" date="2022-08" db="EMBL/GenBank/DDBJ databases">
        <authorList>
            <person name="Gutierrez-Valencia J."/>
        </authorList>
    </citation>
    <scope>NUCLEOTIDE SEQUENCE</scope>
</reference>
<comment type="caution">
    <text evidence="2">The sequence shown here is derived from an EMBL/GenBank/DDBJ whole genome shotgun (WGS) entry which is preliminary data.</text>
</comment>
<accession>A0AAV0QTB0</accession>